<feature type="domain" description="AAA" evidence="19">
    <location>
        <begin position="274"/>
        <end position="390"/>
    </location>
</feature>
<evidence type="ECO:0000259" key="19">
    <source>
        <dbReference type="Pfam" id="PF13614"/>
    </source>
</evidence>
<evidence type="ECO:0000259" key="18">
    <source>
        <dbReference type="Pfam" id="PF02706"/>
    </source>
</evidence>
<dbReference type="Pfam" id="PF02706">
    <property type="entry name" value="Wzz"/>
    <property type="match status" value="1"/>
</dbReference>
<dbReference type="RefSeq" id="WP_170062667.1">
    <property type="nucleotide sequence ID" value="NZ_BOOX01000007.1"/>
</dbReference>
<dbReference type="InterPro" id="IPR005702">
    <property type="entry name" value="Wzc-like_C"/>
</dbReference>
<evidence type="ECO:0000313" key="20">
    <source>
        <dbReference type="EMBL" id="PJJ69878.1"/>
    </source>
</evidence>
<organism evidence="20 21">
    <name type="scientific">Sediminihabitans luteus</name>
    <dbReference type="NCBI Taxonomy" id="1138585"/>
    <lineage>
        <taxon>Bacteria</taxon>
        <taxon>Bacillati</taxon>
        <taxon>Actinomycetota</taxon>
        <taxon>Actinomycetes</taxon>
        <taxon>Micrococcales</taxon>
        <taxon>Cellulomonadaceae</taxon>
        <taxon>Sediminihabitans</taxon>
    </lineage>
</organism>
<dbReference type="PANTHER" id="PTHR32309:SF13">
    <property type="entry name" value="FERRIC ENTEROBACTIN TRANSPORT PROTEIN FEPE"/>
    <property type="match status" value="1"/>
</dbReference>
<keyword evidence="8" id="KW-0808">Transferase</keyword>
<feature type="domain" description="Polysaccharide chain length determinant N-terminal" evidence="18">
    <location>
        <begin position="2"/>
        <end position="89"/>
    </location>
</feature>
<reference evidence="20 21" key="1">
    <citation type="submission" date="2017-11" db="EMBL/GenBank/DDBJ databases">
        <title>Genomic Encyclopedia of Archaeal and Bacterial Type Strains, Phase II (KMG-II): From Individual Species to Whole Genera.</title>
        <authorList>
            <person name="Goeker M."/>
        </authorList>
    </citation>
    <scope>NUCLEOTIDE SEQUENCE [LARGE SCALE GENOMIC DNA]</scope>
    <source>
        <strain evidence="20 21">DSM 25478</strain>
    </source>
</reference>
<dbReference type="Proteomes" id="UP000231693">
    <property type="component" value="Unassembled WGS sequence"/>
</dbReference>
<keyword evidence="14 17" id="KW-0472">Membrane</keyword>
<dbReference type="InterPro" id="IPR050445">
    <property type="entry name" value="Bact_polysacc_biosynth/exp"/>
</dbReference>
<proteinExistence type="inferred from homology"/>
<accession>A0A2M9CDB4</accession>
<evidence type="ECO:0000256" key="10">
    <source>
        <dbReference type="ARBA" id="ARBA00022741"/>
    </source>
</evidence>
<evidence type="ECO:0000256" key="7">
    <source>
        <dbReference type="ARBA" id="ARBA00022519"/>
    </source>
</evidence>
<keyword evidence="15" id="KW-0829">Tyrosine-protein kinase</keyword>
<keyword evidence="21" id="KW-1185">Reference proteome</keyword>
<keyword evidence="11" id="KW-0418">Kinase</keyword>
<dbReference type="Pfam" id="PF13614">
    <property type="entry name" value="AAA_31"/>
    <property type="match status" value="1"/>
</dbReference>
<evidence type="ECO:0000256" key="1">
    <source>
        <dbReference type="ARBA" id="ARBA00004429"/>
    </source>
</evidence>
<evidence type="ECO:0000256" key="8">
    <source>
        <dbReference type="ARBA" id="ARBA00022679"/>
    </source>
</evidence>
<dbReference type="GO" id="GO:0004715">
    <property type="term" value="F:non-membrane spanning protein tyrosine kinase activity"/>
    <property type="evidence" value="ECO:0007669"/>
    <property type="project" value="UniProtKB-EC"/>
</dbReference>
<dbReference type="InterPro" id="IPR003856">
    <property type="entry name" value="LPS_length_determ_N"/>
</dbReference>
<evidence type="ECO:0000256" key="6">
    <source>
        <dbReference type="ARBA" id="ARBA00022475"/>
    </source>
</evidence>
<dbReference type="NCBIfam" id="TIGR01007">
    <property type="entry name" value="eps_fam"/>
    <property type="match status" value="1"/>
</dbReference>
<evidence type="ECO:0000313" key="21">
    <source>
        <dbReference type="Proteomes" id="UP000231693"/>
    </source>
</evidence>
<comment type="similarity">
    <text evidence="2">Belongs to the CpsC/CapA family.</text>
</comment>
<sequence length="462" mass="48793">MTLNEYAATLVKHWLVIALCMLAGGALGYAYAKSQVPMYQSSASVMVVPEQGENTSELVQGSNYVQNLVASYAVLATSPYVLGPVIDDLGLDDTPTSLANRVTVDTPLNTVVIQISALDADPDVAREIAGATAAQLAVAVPELSPELADDSPAVRVTTIAEARQPVNPVSPNTRLLTMLGIVVGGLVGAAYAVARRLLARRITNRTTIESVAAAPVLGEVVVAPNGRTLPQELAAAPGSRASESVRTLLANLRFANVDKDHRVLLVTSGDASEGKSSISAALSIALAEDDSRVLLVDADLRRPSIDRLTGLEGSVGLTNLLVGDVELGDVVQHWGSTNLDVLPTGALPPNPGSLLASTRMAAVIETLRRSYDYVIIDCAPLLPLSDPLWLTQRVDGVVVVAREGRTKIARLRQTLADLERSGCDIVGVVLNGARAHGRSEYYVRPARTPSDRKMRRPTAKTG</sequence>
<comment type="similarity">
    <text evidence="4">Belongs to the etk/wzc family.</text>
</comment>
<dbReference type="InterPro" id="IPR027417">
    <property type="entry name" value="P-loop_NTPase"/>
</dbReference>
<gene>
    <name evidence="20" type="ORF">CLV28_2354</name>
</gene>
<protein>
    <recommendedName>
        <fullName evidence="5">non-specific protein-tyrosine kinase</fullName>
        <ecNumber evidence="5">2.7.10.2</ecNumber>
    </recommendedName>
</protein>
<evidence type="ECO:0000256" key="13">
    <source>
        <dbReference type="ARBA" id="ARBA00022989"/>
    </source>
</evidence>
<evidence type="ECO:0000256" key="17">
    <source>
        <dbReference type="SAM" id="Phobius"/>
    </source>
</evidence>
<dbReference type="InterPro" id="IPR025669">
    <property type="entry name" value="AAA_dom"/>
</dbReference>
<dbReference type="CDD" id="cd05387">
    <property type="entry name" value="BY-kinase"/>
    <property type="match status" value="1"/>
</dbReference>
<keyword evidence="13 17" id="KW-1133">Transmembrane helix</keyword>
<keyword evidence="9 17" id="KW-0812">Transmembrane</keyword>
<dbReference type="PANTHER" id="PTHR32309">
    <property type="entry name" value="TYROSINE-PROTEIN KINASE"/>
    <property type="match status" value="1"/>
</dbReference>
<evidence type="ECO:0000256" key="11">
    <source>
        <dbReference type="ARBA" id="ARBA00022777"/>
    </source>
</evidence>
<evidence type="ECO:0000256" key="9">
    <source>
        <dbReference type="ARBA" id="ARBA00022692"/>
    </source>
</evidence>
<dbReference type="GO" id="GO:0005524">
    <property type="term" value="F:ATP binding"/>
    <property type="evidence" value="ECO:0007669"/>
    <property type="project" value="UniProtKB-KW"/>
</dbReference>
<feature type="transmembrane region" description="Helical" evidence="17">
    <location>
        <begin position="175"/>
        <end position="194"/>
    </location>
</feature>
<evidence type="ECO:0000256" key="15">
    <source>
        <dbReference type="ARBA" id="ARBA00023137"/>
    </source>
</evidence>
<evidence type="ECO:0000256" key="12">
    <source>
        <dbReference type="ARBA" id="ARBA00022840"/>
    </source>
</evidence>
<dbReference type="EC" id="2.7.10.2" evidence="5"/>
<evidence type="ECO:0000256" key="4">
    <source>
        <dbReference type="ARBA" id="ARBA00008883"/>
    </source>
</evidence>
<keyword evidence="7" id="KW-0997">Cell inner membrane</keyword>
<dbReference type="Gene3D" id="3.40.50.300">
    <property type="entry name" value="P-loop containing nucleotide triphosphate hydrolases"/>
    <property type="match status" value="1"/>
</dbReference>
<keyword evidence="10" id="KW-0547">Nucleotide-binding</keyword>
<name>A0A2M9CDB4_9CELL</name>
<evidence type="ECO:0000256" key="14">
    <source>
        <dbReference type="ARBA" id="ARBA00023136"/>
    </source>
</evidence>
<comment type="caution">
    <text evidence="20">The sequence shown here is derived from an EMBL/GenBank/DDBJ whole genome shotgun (WGS) entry which is preliminary data.</text>
</comment>
<dbReference type="EMBL" id="PGFE01000004">
    <property type="protein sequence ID" value="PJJ69878.1"/>
    <property type="molecule type" value="Genomic_DNA"/>
</dbReference>
<dbReference type="AlphaFoldDB" id="A0A2M9CDB4"/>
<evidence type="ECO:0000256" key="3">
    <source>
        <dbReference type="ARBA" id="ARBA00007316"/>
    </source>
</evidence>
<dbReference type="SUPFAM" id="SSF52540">
    <property type="entry name" value="P-loop containing nucleoside triphosphate hydrolases"/>
    <property type="match status" value="1"/>
</dbReference>
<evidence type="ECO:0000256" key="5">
    <source>
        <dbReference type="ARBA" id="ARBA00011903"/>
    </source>
</evidence>
<keyword evidence="12" id="KW-0067">ATP-binding</keyword>
<evidence type="ECO:0000256" key="16">
    <source>
        <dbReference type="ARBA" id="ARBA00051245"/>
    </source>
</evidence>
<dbReference type="GO" id="GO:0005886">
    <property type="term" value="C:plasma membrane"/>
    <property type="evidence" value="ECO:0007669"/>
    <property type="project" value="UniProtKB-SubCell"/>
</dbReference>
<comment type="similarity">
    <text evidence="3">Belongs to the CpsD/CapB family.</text>
</comment>
<comment type="subcellular location">
    <subcellularLocation>
        <location evidence="1">Cell inner membrane</location>
        <topology evidence="1">Multi-pass membrane protein</topology>
    </subcellularLocation>
</comment>
<evidence type="ECO:0000256" key="2">
    <source>
        <dbReference type="ARBA" id="ARBA00006683"/>
    </source>
</evidence>
<comment type="catalytic activity">
    <reaction evidence="16">
        <text>L-tyrosyl-[protein] + ATP = O-phospho-L-tyrosyl-[protein] + ADP + H(+)</text>
        <dbReference type="Rhea" id="RHEA:10596"/>
        <dbReference type="Rhea" id="RHEA-COMP:10136"/>
        <dbReference type="Rhea" id="RHEA-COMP:20101"/>
        <dbReference type="ChEBI" id="CHEBI:15378"/>
        <dbReference type="ChEBI" id="CHEBI:30616"/>
        <dbReference type="ChEBI" id="CHEBI:46858"/>
        <dbReference type="ChEBI" id="CHEBI:61978"/>
        <dbReference type="ChEBI" id="CHEBI:456216"/>
        <dbReference type="EC" id="2.7.10.2"/>
    </reaction>
</comment>
<keyword evidence="6" id="KW-1003">Cell membrane</keyword>